<dbReference type="PANTHER" id="PTHR11165">
    <property type="entry name" value="SKP1"/>
    <property type="match status" value="1"/>
</dbReference>
<dbReference type="InterPro" id="IPR001232">
    <property type="entry name" value="SKP1-like"/>
</dbReference>
<dbReference type="PIRSF" id="PIRSF028729">
    <property type="entry name" value="E3_ubiquit_lig_SCF_Skp"/>
    <property type="match status" value="1"/>
</dbReference>
<dbReference type="SUPFAM" id="SSF81382">
    <property type="entry name" value="Skp1 dimerisation domain-like"/>
    <property type="match status" value="1"/>
</dbReference>
<gene>
    <name evidence="5" type="ORF">AV274_0128</name>
</gene>
<dbReference type="STRING" id="478820.A0A196SQX0"/>
<dbReference type="GO" id="GO:0006511">
    <property type="term" value="P:ubiquitin-dependent protein catabolic process"/>
    <property type="evidence" value="ECO:0007669"/>
    <property type="project" value="InterPro"/>
</dbReference>
<dbReference type="AlphaFoldDB" id="A0A196SQX0"/>
<organism evidence="5 6">
    <name type="scientific">Blastocystis sp. subtype 1 (strain ATCC 50177 / NandII)</name>
    <dbReference type="NCBI Taxonomy" id="478820"/>
    <lineage>
        <taxon>Eukaryota</taxon>
        <taxon>Sar</taxon>
        <taxon>Stramenopiles</taxon>
        <taxon>Bigyra</taxon>
        <taxon>Opalozoa</taxon>
        <taxon>Opalinata</taxon>
        <taxon>Blastocystidae</taxon>
        <taxon>Blastocystis</taxon>
    </lineage>
</organism>
<evidence type="ECO:0000256" key="1">
    <source>
        <dbReference type="ARBA" id="ARBA00009993"/>
    </source>
</evidence>
<feature type="domain" description="SKP1 component POZ" evidence="4">
    <location>
        <begin position="9"/>
        <end position="68"/>
    </location>
</feature>
<dbReference type="Pfam" id="PF03931">
    <property type="entry name" value="Skp1_POZ"/>
    <property type="match status" value="1"/>
</dbReference>
<dbReference type="InterPro" id="IPR011333">
    <property type="entry name" value="SKP1/BTB/POZ_sf"/>
</dbReference>
<dbReference type="InterPro" id="IPR036296">
    <property type="entry name" value="SKP1-like_dim_sf"/>
</dbReference>
<dbReference type="InterPro" id="IPR016897">
    <property type="entry name" value="SKP1"/>
</dbReference>
<keyword evidence="6" id="KW-1185">Reference proteome</keyword>
<sequence>MAEESSNTIIKLVSCDNKEFFVNQRIAFMSELIKQMSAINPETSNEIVIPDVTASVLEKVIEFCTHHVDEPMKEIEKPLKSDNMVENVGPWDAEFIDMDDASIFQLVSAANYLMIQPLLDLAYPACCEERSVDSVTVNLC</sequence>
<comment type="pathway">
    <text evidence="3">Protein modification; protein ubiquitination.</text>
</comment>
<dbReference type="SUPFAM" id="SSF54695">
    <property type="entry name" value="POZ domain"/>
    <property type="match status" value="1"/>
</dbReference>
<evidence type="ECO:0000313" key="6">
    <source>
        <dbReference type="Proteomes" id="UP000078348"/>
    </source>
</evidence>
<protein>
    <submittedName>
        <fullName evidence="5">S-phase kinase-associated protein 1A</fullName>
    </submittedName>
</protein>
<dbReference type="GO" id="GO:0016567">
    <property type="term" value="P:protein ubiquitination"/>
    <property type="evidence" value="ECO:0007669"/>
    <property type="project" value="UniProtKB-UniPathway"/>
</dbReference>
<dbReference type="UniPathway" id="UPA00143"/>
<name>A0A196SQX0_BLAHN</name>
<proteinExistence type="inferred from homology"/>
<dbReference type="Gene3D" id="3.30.710.10">
    <property type="entry name" value="Potassium Channel Kv1.1, Chain A"/>
    <property type="match status" value="1"/>
</dbReference>
<dbReference type="Proteomes" id="UP000078348">
    <property type="component" value="Unassembled WGS sequence"/>
</dbReference>
<dbReference type="SMART" id="SM00512">
    <property type="entry name" value="Skp1"/>
    <property type="match status" value="1"/>
</dbReference>
<accession>A0A196SQX0</accession>
<evidence type="ECO:0000259" key="4">
    <source>
        <dbReference type="Pfam" id="PF03931"/>
    </source>
</evidence>
<dbReference type="OrthoDB" id="2342932at2759"/>
<keyword evidence="2 3" id="KW-0833">Ubl conjugation pathway</keyword>
<dbReference type="CDD" id="cd18322">
    <property type="entry name" value="BTB_POZ_SKP1"/>
    <property type="match status" value="1"/>
</dbReference>
<dbReference type="EMBL" id="LXWW01000005">
    <property type="protein sequence ID" value="OAO18144.1"/>
    <property type="molecule type" value="Genomic_DNA"/>
</dbReference>
<comment type="caution">
    <text evidence="5">The sequence shown here is derived from an EMBL/GenBank/DDBJ whole genome shotgun (WGS) entry which is preliminary data.</text>
</comment>
<comment type="similarity">
    <text evidence="1 3">Belongs to the SKP1 family.</text>
</comment>
<evidence type="ECO:0000313" key="5">
    <source>
        <dbReference type="EMBL" id="OAO18144.1"/>
    </source>
</evidence>
<keyword evidence="5" id="KW-0418">Kinase</keyword>
<evidence type="ECO:0000256" key="3">
    <source>
        <dbReference type="PIRNR" id="PIRNR028729"/>
    </source>
</evidence>
<dbReference type="InterPro" id="IPR016073">
    <property type="entry name" value="Skp1_comp_POZ"/>
</dbReference>
<evidence type="ECO:0000256" key="2">
    <source>
        <dbReference type="ARBA" id="ARBA00022786"/>
    </source>
</evidence>
<keyword evidence="5" id="KW-0808">Transferase</keyword>
<dbReference type="GO" id="GO:0016301">
    <property type="term" value="F:kinase activity"/>
    <property type="evidence" value="ECO:0007669"/>
    <property type="project" value="UniProtKB-KW"/>
</dbReference>
<reference evidence="5 6" key="1">
    <citation type="submission" date="2016-05" db="EMBL/GenBank/DDBJ databases">
        <title>Nuclear genome of Blastocystis sp. subtype 1 NandII.</title>
        <authorList>
            <person name="Gentekaki E."/>
            <person name="Curtis B."/>
            <person name="Stairs C."/>
            <person name="Eme L."/>
            <person name="Herman E."/>
            <person name="Klimes V."/>
            <person name="Arias M.C."/>
            <person name="Elias M."/>
            <person name="Hilliou F."/>
            <person name="Klute M."/>
            <person name="Malik S.-B."/>
            <person name="Pightling A."/>
            <person name="Rachubinski R."/>
            <person name="Salas D."/>
            <person name="Schlacht A."/>
            <person name="Suga H."/>
            <person name="Archibald J."/>
            <person name="Ball S.G."/>
            <person name="Clark G."/>
            <person name="Dacks J."/>
            <person name="Van Der Giezen M."/>
            <person name="Tsaousis A."/>
            <person name="Roger A."/>
        </authorList>
    </citation>
    <scope>NUCLEOTIDE SEQUENCE [LARGE SCALE GENOMIC DNA]</scope>
    <source>
        <strain evidence="6">ATCC 50177 / NandII</strain>
    </source>
</reference>